<dbReference type="EC" id="3.2.1.41" evidence="7"/>
<feature type="domain" description="Glycosyl hydrolase family 13 catalytic" evidence="10">
    <location>
        <begin position="176"/>
        <end position="583"/>
    </location>
</feature>
<evidence type="ECO:0000256" key="6">
    <source>
        <dbReference type="ARBA" id="ARBA00023965"/>
    </source>
</evidence>
<dbReference type="Gene3D" id="2.60.40.1110">
    <property type="match status" value="1"/>
</dbReference>
<dbReference type="SUPFAM" id="SSF49452">
    <property type="entry name" value="Starch-binding domain-like"/>
    <property type="match status" value="1"/>
</dbReference>
<dbReference type="InterPro" id="IPR006047">
    <property type="entry name" value="GH13_cat_dom"/>
</dbReference>
<dbReference type="GO" id="GO:0051060">
    <property type="term" value="F:pullulanase activity"/>
    <property type="evidence" value="ECO:0007669"/>
    <property type="project" value="UniProtKB-EC"/>
</dbReference>
<dbReference type="InterPro" id="IPR013784">
    <property type="entry name" value="Carb-bd-like_fold"/>
</dbReference>
<comment type="caution">
    <text evidence="11">The sequence shown here is derived from an EMBL/GenBank/DDBJ whole genome shotgun (WGS) entry which is preliminary data.</text>
</comment>
<dbReference type="EMBL" id="JABWCS010000220">
    <property type="protein sequence ID" value="NUU63708.1"/>
    <property type="molecule type" value="Genomic_DNA"/>
</dbReference>
<evidence type="ECO:0000313" key="11">
    <source>
        <dbReference type="EMBL" id="NUU63708.1"/>
    </source>
</evidence>
<dbReference type="SMART" id="SM00642">
    <property type="entry name" value="Aamy"/>
    <property type="match status" value="1"/>
</dbReference>
<dbReference type="GO" id="GO:0005975">
    <property type="term" value="P:carbohydrate metabolic process"/>
    <property type="evidence" value="ECO:0007669"/>
    <property type="project" value="InterPro"/>
</dbReference>
<keyword evidence="3 11" id="KW-0378">Hydrolase</keyword>
<evidence type="ECO:0000256" key="3">
    <source>
        <dbReference type="ARBA" id="ARBA00022801"/>
    </source>
</evidence>
<dbReference type="Pfam" id="PF21653">
    <property type="entry name" value="pulA_all-beta"/>
    <property type="match status" value="1"/>
</dbReference>
<dbReference type="SUPFAM" id="SSF81296">
    <property type="entry name" value="E set domains"/>
    <property type="match status" value="1"/>
</dbReference>
<evidence type="ECO:0000256" key="4">
    <source>
        <dbReference type="ARBA" id="ARBA00022837"/>
    </source>
</evidence>
<evidence type="ECO:0000259" key="10">
    <source>
        <dbReference type="SMART" id="SM00642"/>
    </source>
</evidence>
<dbReference type="PANTHER" id="PTHR43002">
    <property type="entry name" value="GLYCOGEN DEBRANCHING ENZYME"/>
    <property type="match status" value="1"/>
</dbReference>
<dbReference type="SUPFAM" id="SSF51445">
    <property type="entry name" value="(Trans)glycosidases"/>
    <property type="match status" value="1"/>
</dbReference>
<evidence type="ECO:0000256" key="5">
    <source>
        <dbReference type="ARBA" id="ARBA00023295"/>
    </source>
</evidence>
<dbReference type="CDD" id="cd11341">
    <property type="entry name" value="AmyAc_Pullulanase_LD-like"/>
    <property type="match status" value="1"/>
</dbReference>
<dbReference type="InterPro" id="IPR004193">
    <property type="entry name" value="Glyco_hydro_13_N"/>
</dbReference>
<dbReference type="InterPro" id="IPR017853">
    <property type="entry name" value="GH"/>
</dbReference>
<dbReference type="Gene3D" id="2.60.40.1180">
    <property type="entry name" value="Golgi alpha-mannosidase II"/>
    <property type="match status" value="1"/>
</dbReference>
<dbReference type="CDD" id="cd02860">
    <property type="entry name" value="E_set_Pullulanase"/>
    <property type="match status" value="1"/>
</dbReference>
<evidence type="ECO:0000256" key="8">
    <source>
        <dbReference type="ARBA" id="ARBA00029618"/>
    </source>
</evidence>
<keyword evidence="12" id="KW-1185">Reference proteome</keyword>
<keyword evidence="5 11" id="KW-0326">Glycosidase</keyword>
<dbReference type="InterPro" id="IPR014756">
    <property type="entry name" value="Ig_E-set"/>
</dbReference>
<comment type="catalytic activity">
    <reaction evidence="6">
        <text>Hydrolysis of (1-&gt;6)-alpha-D-glucosidic linkages in pullulan, amylopectin and glycogen, and in the alpha- and beta-limit dextrins of amylopectin and glycogen.</text>
        <dbReference type="EC" id="3.2.1.41"/>
    </reaction>
</comment>
<dbReference type="Pfam" id="PF03714">
    <property type="entry name" value="PUD"/>
    <property type="match status" value="1"/>
</dbReference>
<sequence length="798" mass="88481">MNSNYINAESAVELYEDKDLGLTYTPGSSVFKVWAPAAFAVSLVLYETGGNNLPETGSGIKDNGKIVQMQRQVTGVWQATVHDDVKGKYYMYRAVFSDGTIREAVDPYAVAVSANGTRTAIVDLRDTDPLHWNSDISPRLAHPADAVIYELHVRDFSSDSSSGMQYKGLFKAFTETGLTDADGNTLGIDHLVELGITHVHLLPVFDYQTVDELKQDGPSAAAPHFTDYNWGYDPQNYNVPEGSYSTNPSDPAARILELKELVQALHSHGIAVIMDVVYNHTFSVEKGPFDGLAPDYFYRRDVYGQLSNGSGVGNEVATELPMVRKYIKDSLAYWATEYHIDGFRFDLMGLMDRVTMREIAEELRLEINPELLLYGEPWTGGDSPLPDKTLKGAQRGKGYAVFNDNFRSAIKGDSDGWGKGFATGEYGKEGEVASGIQGAIYDFADSPVETVNYTTAHDNLNLWDKILTVQGLRENAALPELENGRLKNGGSVEAAVALADPYVTVDKGDVLKNETVRRSLLANGIVLTSQGIPFLHAGDELLRSKYGDHNSYRSSDAINGIRWGNKQVFKPVFQYYKGLIALRRSHPAFRLHGREEIERCLEILRCDSGIVSYILKNHAGGDSWRNIVVIFNANPGAVTLSLPNVAERWNVVADHSAAGQDAFRLIEGSEVEIEGLSMMVLYDVYGEPAPRSKTVEVHYERPDGDYRGWNLWVWDTGIQDGQCDFRALEDGRAVARIEVMPEVESIGYILRLNDWEEKDGEGDRFIDCPPGEDVIRVLILEREQGNGGATVEHLQLMT</sequence>
<evidence type="ECO:0000313" key="12">
    <source>
        <dbReference type="Proteomes" id="UP000564806"/>
    </source>
</evidence>
<evidence type="ECO:0000256" key="9">
    <source>
        <dbReference type="ARBA" id="ARBA00031076"/>
    </source>
</evidence>
<organism evidence="11 12">
    <name type="scientific">Paenibacillus agri</name>
    <dbReference type="NCBI Taxonomy" id="2744309"/>
    <lineage>
        <taxon>Bacteria</taxon>
        <taxon>Bacillati</taxon>
        <taxon>Bacillota</taxon>
        <taxon>Bacilli</taxon>
        <taxon>Bacillales</taxon>
        <taxon>Paenibacillaceae</taxon>
        <taxon>Paenibacillus</taxon>
    </lineage>
</organism>
<name>A0A850ER72_9BACL</name>
<dbReference type="InterPro" id="IPR013783">
    <property type="entry name" value="Ig-like_fold"/>
</dbReference>
<dbReference type="AlphaFoldDB" id="A0A850ER72"/>
<accession>A0A850ER72</accession>
<dbReference type="CDD" id="cd10315">
    <property type="entry name" value="CBM41_pullulanase"/>
    <property type="match status" value="1"/>
</dbReference>
<dbReference type="InterPro" id="IPR049117">
    <property type="entry name" value="pulA_all-beta"/>
</dbReference>
<comment type="similarity">
    <text evidence="1">Belongs to the glycosyl hydrolase 13 family.</text>
</comment>
<dbReference type="RefSeq" id="WP_175374106.1">
    <property type="nucleotide sequence ID" value="NZ_JABWCS010000220.1"/>
</dbReference>
<keyword evidence="4" id="KW-0106">Calcium</keyword>
<gene>
    <name evidence="11" type="primary">pulA</name>
    <name evidence="11" type="ORF">HPT30_25480</name>
</gene>
<keyword evidence="2" id="KW-0732">Signal</keyword>
<dbReference type="Pfam" id="PF02922">
    <property type="entry name" value="CBM_48"/>
    <property type="match status" value="1"/>
</dbReference>
<dbReference type="NCBIfam" id="TIGR02104">
    <property type="entry name" value="pulA_typeI"/>
    <property type="match status" value="1"/>
</dbReference>
<proteinExistence type="inferred from homology"/>
<dbReference type="InterPro" id="IPR005323">
    <property type="entry name" value="CBM41_pullulanase"/>
</dbReference>
<dbReference type="InterPro" id="IPR011840">
    <property type="entry name" value="PulA_typeI"/>
</dbReference>
<dbReference type="Pfam" id="PF00128">
    <property type="entry name" value="Alpha-amylase"/>
    <property type="match status" value="1"/>
</dbReference>
<dbReference type="InterPro" id="IPR013780">
    <property type="entry name" value="Glyco_hydro_b"/>
</dbReference>
<evidence type="ECO:0000256" key="2">
    <source>
        <dbReference type="ARBA" id="ARBA00022729"/>
    </source>
</evidence>
<evidence type="ECO:0000256" key="7">
    <source>
        <dbReference type="ARBA" id="ARBA00024062"/>
    </source>
</evidence>
<protein>
    <recommendedName>
        <fullName evidence="7">pullulanase</fullName>
        <ecNumber evidence="7">3.2.1.41</ecNumber>
    </recommendedName>
    <alternativeName>
        <fullName evidence="8">Alpha-dextrin endo-1,6-alpha-glucosidase</fullName>
    </alternativeName>
    <alternativeName>
        <fullName evidence="9">Pullulan 6-glucanohydrolase</fullName>
    </alternativeName>
</protein>
<dbReference type="Gene3D" id="3.20.20.80">
    <property type="entry name" value="Glycosidases"/>
    <property type="match status" value="1"/>
</dbReference>
<dbReference type="GO" id="GO:0030246">
    <property type="term" value="F:carbohydrate binding"/>
    <property type="evidence" value="ECO:0007669"/>
    <property type="project" value="InterPro"/>
</dbReference>
<reference evidence="11" key="1">
    <citation type="submission" date="2020-06" db="EMBL/GenBank/DDBJ databases">
        <title>Paenibacillus sp. nov., isolated from soil.</title>
        <authorList>
            <person name="Seo Y.L."/>
        </authorList>
    </citation>
    <scope>NUCLEOTIDE SEQUENCE [LARGE SCALE GENOMIC DNA]</scope>
    <source>
        <strain evidence="11">JW14</strain>
    </source>
</reference>
<evidence type="ECO:0000256" key="1">
    <source>
        <dbReference type="ARBA" id="ARBA00008061"/>
    </source>
</evidence>
<dbReference type="Gene3D" id="2.60.40.10">
    <property type="entry name" value="Immunoglobulins"/>
    <property type="match status" value="1"/>
</dbReference>
<dbReference type="Proteomes" id="UP000564806">
    <property type="component" value="Unassembled WGS sequence"/>
</dbReference>